<proteinExistence type="predicted"/>
<name>A0ACC2RSE5_9FUNG</name>
<dbReference type="EMBL" id="QTSX02006573">
    <property type="protein sequence ID" value="KAJ9052982.1"/>
    <property type="molecule type" value="Genomic_DNA"/>
</dbReference>
<keyword evidence="2" id="KW-1185">Reference proteome</keyword>
<evidence type="ECO:0000313" key="1">
    <source>
        <dbReference type="EMBL" id="KAJ9052982.1"/>
    </source>
</evidence>
<evidence type="ECO:0000313" key="2">
    <source>
        <dbReference type="Proteomes" id="UP001165960"/>
    </source>
</evidence>
<dbReference type="Proteomes" id="UP001165960">
    <property type="component" value="Unassembled WGS sequence"/>
</dbReference>
<accession>A0ACC2RSE5</accession>
<reference evidence="1" key="1">
    <citation type="submission" date="2022-04" db="EMBL/GenBank/DDBJ databases">
        <title>Genome of the entomopathogenic fungus Entomophthora muscae.</title>
        <authorList>
            <person name="Elya C."/>
            <person name="Lovett B.R."/>
            <person name="Lee E."/>
            <person name="Macias A.M."/>
            <person name="Hajek A.E."/>
            <person name="De Bivort B.L."/>
            <person name="Kasson M.T."/>
            <person name="De Fine Licht H.H."/>
            <person name="Stajich J.E."/>
        </authorList>
    </citation>
    <scope>NUCLEOTIDE SEQUENCE</scope>
    <source>
        <strain evidence="1">Berkeley</strain>
    </source>
</reference>
<comment type="caution">
    <text evidence="1">The sequence shown here is derived from an EMBL/GenBank/DDBJ whole genome shotgun (WGS) entry which is preliminary data.</text>
</comment>
<protein>
    <submittedName>
        <fullName evidence="1">Myb- protein B</fullName>
    </submittedName>
</protein>
<gene>
    <name evidence="1" type="primary">MYBL2_2</name>
    <name evidence="1" type="ORF">DSO57_1028676</name>
</gene>
<sequence length="324" mass="37760">MKLHSLSRILINRRGISFACLIKKETCFLSEDLLGKKKAQVKWSPEMDDKLLKISSEAGDSTWKQLASKYFPEFSPRQVYLRYYNISKTCRKGAWMEEEVKLLDLAVSKFGRNWTEVSKFVGTRNYLQCLQKWDRIASFEVSINPWSKTQSPLRKRPPLGKKLPKAAIDWKYLTDVLSARNNQQESPKQLSPSSLRRGAWTSEETFSLLVLVGRYSTDWQLVSRHLRSRSPNQCSKEWRALRKAAQDKPLSLCAIAGYLPRRSWSLVEDEVLLRMYRLLGNRWSLIVQSNSSLSTRSFRNAERHFSNLMKKTCQPWFTPLPPFL</sequence>
<organism evidence="1 2">
    <name type="scientific">Entomophthora muscae</name>
    <dbReference type="NCBI Taxonomy" id="34485"/>
    <lineage>
        <taxon>Eukaryota</taxon>
        <taxon>Fungi</taxon>
        <taxon>Fungi incertae sedis</taxon>
        <taxon>Zoopagomycota</taxon>
        <taxon>Entomophthoromycotina</taxon>
        <taxon>Entomophthoromycetes</taxon>
        <taxon>Entomophthorales</taxon>
        <taxon>Entomophthoraceae</taxon>
        <taxon>Entomophthora</taxon>
    </lineage>
</organism>